<keyword evidence="1" id="KW-0285">Flavoprotein</keyword>
<dbReference type="PANTHER" id="PTHR43278">
    <property type="entry name" value="NAD(P)H-DEPENDENT FMN-CONTAINING OXIDOREDUCTASE YWQN-RELATED"/>
    <property type="match status" value="1"/>
</dbReference>
<evidence type="ECO:0000256" key="3">
    <source>
        <dbReference type="ARBA" id="ARBA00038292"/>
    </source>
</evidence>
<evidence type="ECO:0000256" key="2">
    <source>
        <dbReference type="ARBA" id="ARBA00022643"/>
    </source>
</evidence>
<dbReference type="PANTHER" id="PTHR43278:SF1">
    <property type="entry name" value="IRON-SULFUR FLAVOPROTEIN MJ1083"/>
    <property type="match status" value="1"/>
</dbReference>
<protein>
    <submittedName>
        <fullName evidence="5">Flavodoxin family protein</fullName>
    </submittedName>
</protein>
<evidence type="ECO:0000313" key="5">
    <source>
        <dbReference type="EMBL" id="HHP67437.1"/>
    </source>
</evidence>
<dbReference type="AlphaFoldDB" id="A0A7J3XXK7"/>
<feature type="domain" description="NADPH-dependent FMN reductase-like" evidence="4">
    <location>
        <begin position="3"/>
        <end position="157"/>
    </location>
</feature>
<comment type="caution">
    <text evidence="5">The sequence shown here is derived from an EMBL/GenBank/DDBJ whole genome shotgun (WGS) entry which is preliminary data.</text>
</comment>
<gene>
    <name evidence="5" type="ORF">ENM60_01370</name>
</gene>
<reference evidence="5" key="1">
    <citation type="journal article" date="2020" name="mSystems">
        <title>Genome- and Community-Level Interaction Insights into Carbon Utilization and Element Cycling Functions of Hydrothermarchaeota in Hydrothermal Sediment.</title>
        <authorList>
            <person name="Zhou Z."/>
            <person name="Liu Y."/>
            <person name="Xu W."/>
            <person name="Pan J."/>
            <person name="Luo Z.H."/>
            <person name="Li M."/>
        </authorList>
    </citation>
    <scope>NUCLEOTIDE SEQUENCE [LARGE SCALE GENOMIC DNA]</scope>
    <source>
        <strain evidence="5">SpSt-110</strain>
    </source>
</reference>
<evidence type="ECO:0000256" key="1">
    <source>
        <dbReference type="ARBA" id="ARBA00022630"/>
    </source>
</evidence>
<proteinExistence type="inferred from homology"/>
<name>A0A7J3XXK7_9CREN</name>
<sequence>MVRIVVLNASPHANGATSKLARIAGKGVVDAGGEVEYLRLYDYRVEPCKGCVSEDVKKCYFPCPAYQDDFNKLAWRLVEAEGFILATPVYWYAPTGVLKNFIDRLTSLENMIFHSGRSLLDGKVAGFIVAGADSGVISALSYMMIVMNSMGVHIPPWAIAYTHNVNPLEDEQAVRDVYNVGLNVARAASMLNSGSGLPWYKPDVNLEVLVKEALGEEKSRSEDDAHLRQVLN</sequence>
<comment type="similarity">
    <text evidence="3">Belongs to the SsuE family. Isf subfamily.</text>
</comment>
<dbReference type="InterPro" id="IPR051796">
    <property type="entry name" value="ISF_SsuE-like"/>
</dbReference>
<dbReference type="SUPFAM" id="SSF52218">
    <property type="entry name" value="Flavoproteins"/>
    <property type="match status" value="1"/>
</dbReference>
<accession>A0A7J3XXK7</accession>
<keyword evidence="2" id="KW-0288">FMN</keyword>
<organism evidence="5">
    <name type="scientific">Thermogladius calderae</name>
    <dbReference type="NCBI Taxonomy" id="1200300"/>
    <lineage>
        <taxon>Archaea</taxon>
        <taxon>Thermoproteota</taxon>
        <taxon>Thermoprotei</taxon>
        <taxon>Desulfurococcales</taxon>
        <taxon>Desulfurococcaceae</taxon>
        <taxon>Thermogladius</taxon>
    </lineage>
</organism>
<dbReference type="Gene3D" id="3.40.50.360">
    <property type="match status" value="1"/>
</dbReference>
<dbReference type="EMBL" id="DRYK01000025">
    <property type="protein sequence ID" value="HHP67437.1"/>
    <property type="molecule type" value="Genomic_DNA"/>
</dbReference>
<dbReference type="InterPro" id="IPR029039">
    <property type="entry name" value="Flavoprotein-like_sf"/>
</dbReference>
<dbReference type="Pfam" id="PF03358">
    <property type="entry name" value="FMN_red"/>
    <property type="match status" value="1"/>
</dbReference>
<dbReference type="GO" id="GO:0016491">
    <property type="term" value="F:oxidoreductase activity"/>
    <property type="evidence" value="ECO:0007669"/>
    <property type="project" value="InterPro"/>
</dbReference>
<evidence type="ECO:0000259" key="4">
    <source>
        <dbReference type="Pfam" id="PF03358"/>
    </source>
</evidence>
<dbReference type="InterPro" id="IPR005025">
    <property type="entry name" value="FMN_Rdtase-like_dom"/>
</dbReference>